<protein>
    <recommendedName>
        <fullName evidence="1">diguanylate cyclase</fullName>
        <ecNumber evidence="1">2.7.7.65</ecNumber>
    </recommendedName>
</protein>
<dbReference type="Gene3D" id="3.30.70.270">
    <property type="match status" value="1"/>
</dbReference>
<dbReference type="EMBL" id="CP066092">
    <property type="protein sequence ID" value="QQB21321.1"/>
    <property type="molecule type" value="Genomic_DNA"/>
</dbReference>
<gene>
    <name evidence="7" type="ORF">I6H43_07285</name>
</gene>
<sequence>MIRFLALLLLTALCSSSVWAAREPLAEPKLSRELQQLEEGSHSERVFRLRVAVLAANYDAYPPDVQGRIVRLQCWAMPAERDGEYRRVVEFADKALQRARERKDGLTEAGLLTCRGFHQQLLGNMKQAKADYEQALQLARNLGDRLQEADILSQRGDMYAYQGKLAEGLQELMEAHRGYEALGLDGKARETLGHIANAYRRMGLYERAEGYFKELEKEYEKEGEEERQISIISQQGVLYSEMGEYARARPLLEQAEQFYRKQQQDGFLAWSQIELATILHYQGKGDQAMAKLQQAEAILLRSSDIDSVTQGHWQLVMGMVLETQGKLSEALASLARAEPIFVKENNQRFLTRLYEVRSRIFESKGQIKEALANLKLYVKTRTAVEKVLMEQRTLQMRFEFDMARKELAHQTLKTKQLLQEAELKQLKERRYWQYLVVSLLLVLMGIAVFYQHRRSRKMHRLAMTDELTGIHNRRQIQTRGETLFRQARSSGKPFSVLLLDIDHFKQVNDQLGHHVGDSVLMAVASCVEAQLRSFDRVGRNGGEEFLVLLPDTCIDEAAEVAERIRHRVSQLKVEGVSEGQSIYVSIGCAEQSPLDETLGELVQRADVAMYRAKQAGRNLVMRAE</sequence>
<keyword evidence="4" id="KW-1133">Transmembrane helix</keyword>
<accession>A0A7T4DR04</accession>
<feature type="chain" id="PRO_5045074115" description="diguanylate cyclase" evidence="5">
    <location>
        <begin position="21"/>
        <end position="624"/>
    </location>
</feature>
<feature type="signal peptide" evidence="5">
    <location>
        <begin position="1"/>
        <end position="20"/>
    </location>
</feature>
<dbReference type="EC" id="2.7.7.65" evidence="1"/>
<dbReference type="Pfam" id="PF13181">
    <property type="entry name" value="TPR_8"/>
    <property type="match status" value="1"/>
</dbReference>
<keyword evidence="4" id="KW-0472">Membrane</keyword>
<dbReference type="GeneID" id="69551071"/>
<evidence type="ECO:0000259" key="6">
    <source>
        <dbReference type="PROSITE" id="PS50887"/>
    </source>
</evidence>
<dbReference type="InterPro" id="IPR019734">
    <property type="entry name" value="TPR_rpt"/>
</dbReference>
<evidence type="ECO:0000256" key="4">
    <source>
        <dbReference type="SAM" id="Phobius"/>
    </source>
</evidence>
<name>A0A7T4DR04_AERJA</name>
<dbReference type="PANTHER" id="PTHR45138:SF9">
    <property type="entry name" value="DIGUANYLATE CYCLASE DGCM-RELATED"/>
    <property type="match status" value="1"/>
</dbReference>
<dbReference type="RefSeq" id="WP_042030674.1">
    <property type="nucleotide sequence ID" value="NZ_CAWMFX010000021.1"/>
</dbReference>
<dbReference type="InterPro" id="IPR011990">
    <property type="entry name" value="TPR-like_helical_dom_sf"/>
</dbReference>
<dbReference type="Pfam" id="PF13424">
    <property type="entry name" value="TPR_12"/>
    <property type="match status" value="1"/>
</dbReference>
<dbReference type="SMART" id="SM00028">
    <property type="entry name" value="TPR"/>
    <property type="match status" value="4"/>
</dbReference>
<dbReference type="InterPro" id="IPR043128">
    <property type="entry name" value="Rev_trsase/Diguanyl_cyclase"/>
</dbReference>
<evidence type="ECO:0000256" key="3">
    <source>
        <dbReference type="SAM" id="Coils"/>
    </source>
</evidence>
<dbReference type="SMART" id="SM00267">
    <property type="entry name" value="GGDEF"/>
    <property type="match status" value="1"/>
</dbReference>
<dbReference type="CDD" id="cd01949">
    <property type="entry name" value="GGDEF"/>
    <property type="match status" value="1"/>
</dbReference>
<dbReference type="Pfam" id="PF00990">
    <property type="entry name" value="GGDEF"/>
    <property type="match status" value="1"/>
</dbReference>
<evidence type="ECO:0000256" key="1">
    <source>
        <dbReference type="ARBA" id="ARBA00012528"/>
    </source>
</evidence>
<reference evidence="7 8" key="1">
    <citation type="submission" date="2020-12" db="EMBL/GenBank/DDBJ databases">
        <title>FDA dAtabase for Regulatory Grade micrObial Sequences (FDA-ARGOS): Supporting development and validation of Infectious Disease Dx tests.</title>
        <authorList>
            <person name="Sproer C."/>
            <person name="Gronow S."/>
            <person name="Severitt S."/>
            <person name="Schroder I."/>
            <person name="Tallon L."/>
            <person name="Sadzewicz L."/>
            <person name="Zhao X."/>
            <person name="Boylan J."/>
            <person name="Ott S."/>
            <person name="Bowen H."/>
            <person name="Vavikolanu K."/>
            <person name="Mehta A."/>
            <person name="Aluvathingal J."/>
            <person name="Nadendla S."/>
            <person name="Lowell S."/>
            <person name="Myers T."/>
            <person name="Yan Y."/>
            <person name="Sichtig H."/>
        </authorList>
    </citation>
    <scope>NUCLEOTIDE SEQUENCE [LARGE SCALE GENOMIC DNA]</scope>
    <source>
        <strain evidence="7 8">FDAARGOS_986</strain>
    </source>
</reference>
<evidence type="ECO:0000313" key="7">
    <source>
        <dbReference type="EMBL" id="QQB21321.1"/>
    </source>
</evidence>
<feature type="domain" description="GGDEF" evidence="6">
    <location>
        <begin position="492"/>
        <end position="624"/>
    </location>
</feature>
<dbReference type="InterPro" id="IPR029787">
    <property type="entry name" value="Nucleotide_cyclase"/>
</dbReference>
<dbReference type="PANTHER" id="PTHR45138">
    <property type="entry name" value="REGULATORY COMPONENTS OF SENSORY TRANSDUCTION SYSTEM"/>
    <property type="match status" value="1"/>
</dbReference>
<evidence type="ECO:0000256" key="2">
    <source>
        <dbReference type="ARBA" id="ARBA00034247"/>
    </source>
</evidence>
<dbReference type="PROSITE" id="PS50887">
    <property type="entry name" value="GGDEF"/>
    <property type="match status" value="1"/>
</dbReference>
<keyword evidence="4" id="KW-0812">Transmembrane</keyword>
<dbReference type="InterPro" id="IPR050469">
    <property type="entry name" value="Diguanylate_Cyclase"/>
</dbReference>
<dbReference type="SUPFAM" id="SSF55073">
    <property type="entry name" value="Nucleotide cyclase"/>
    <property type="match status" value="1"/>
</dbReference>
<dbReference type="NCBIfam" id="TIGR00254">
    <property type="entry name" value="GGDEF"/>
    <property type="match status" value="1"/>
</dbReference>
<keyword evidence="3" id="KW-0175">Coiled coil</keyword>
<keyword evidence="5" id="KW-0732">Signal</keyword>
<comment type="catalytic activity">
    <reaction evidence="2">
        <text>2 GTP = 3',3'-c-di-GMP + 2 diphosphate</text>
        <dbReference type="Rhea" id="RHEA:24898"/>
        <dbReference type="ChEBI" id="CHEBI:33019"/>
        <dbReference type="ChEBI" id="CHEBI:37565"/>
        <dbReference type="ChEBI" id="CHEBI:58805"/>
        <dbReference type="EC" id="2.7.7.65"/>
    </reaction>
</comment>
<dbReference type="SUPFAM" id="SSF48452">
    <property type="entry name" value="TPR-like"/>
    <property type="match status" value="2"/>
</dbReference>
<feature type="transmembrane region" description="Helical" evidence="4">
    <location>
        <begin position="431"/>
        <end position="450"/>
    </location>
</feature>
<dbReference type="Gene3D" id="1.25.40.10">
    <property type="entry name" value="Tetratricopeptide repeat domain"/>
    <property type="match status" value="2"/>
</dbReference>
<feature type="coiled-coil region" evidence="3">
    <location>
        <begin position="89"/>
        <end position="149"/>
    </location>
</feature>
<proteinExistence type="predicted"/>
<dbReference type="Proteomes" id="UP000595481">
    <property type="component" value="Chromosome"/>
</dbReference>
<keyword evidence="8" id="KW-1185">Reference proteome</keyword>
<evidence type="ECO:0000313" key="8">
    <source>
        <dbReference type="Proteomes" id="UP000595481"/>
    </source>
</evidence>
<dbReference type="InterPro" id="IPR000160">
    <property type="entry name" value="GGDEF_dom"/>
</dbReference>
<evidence type="ECO:0000256" key="5">
    <source>
        <dbReference type="SAM" id="SignalP"/>
    </source>
</evidence>
<organism evidence="7 8">
    <name type="scientific">Aeromonas jandaei</name>
    <dbReference type="NCBI Taxonomy" id="650"/>
    <lineage>
        <taxon>Bacteria</taxon>
        <taxon>Pseudomonadati</taxon>
        <taxon>Pseudomonadota</taxon>
        <taxon>Gammaproteobacteria</taxon>
        <taxon>Aeromonadales</taxon>
        <taxon>Aeromonadaceae</taxon>
        <taxon>Aeromonas</taxon>
    </lineage>
</organism>